<dbReference type="EMBL" id="JAQOSQ010000021">
    <property type="protein sequence ID" value="MDJ1184836.1"/>
    <property type="molecule type" value="Genomic_DNA"/>
</dbReference>
<proteinExistence type="predicted"/>
<dbReference type="InterPro" id="IPR027417">
    <property type="entry name" value="P-loop_NTPase"/>
</dbReference>
<sequence length="384" mass="44232">MRILSLEYYDKEEGWKLEPVKFSEDLNLLVGVSGAGKTKILKAIRSLRAIANGKSYNGVQWEVCFLTDNKKYHWAGEFETKINTSFLRFNLEEGIEKNDEVRIIHESLKCCDTVIVERTSEEILFNGKATPKLSPFESVIELFQQENIIIPIKDGLEKIVLENSDRETESIWRLPPSVINKYQESSFLELRNSALPLPIKLILTERIFPKEFEKIKNVFIQIFTKTTDIGSSDIKIEDTPIVISQFINESAIFVIKEKDVENWIMKMSSGMFKTLMYISQLYLSPEHSVILIDEFENSLGINCIDSVTDLVLDNTNLQFIATSHHPYIINNISPKYWKIVTRTGSIVTVKDAKDFHIPDSRKKAFFDLINVLKDENDDSDLEDE</sequence>
<evidence type="ECO:0000313" key="2">
    <source>
        <dbReference type="EMBL" id="MDJ1184836.1"/>
    </source>
</evidence>
<dbReference type="Pfam" id="PF13304">
    <property type="entry name" value="AAA_21"/>
    <property type="match status" value="1"/>
</dbReference>
<dbReference type="Gene3D" id="3.40.50.300">
    <property type="entry name" value="P-loop containing nucleotide triphosphate hydrolases"/>
    <property type="match status" value="1"/>
</dbReference>
<evidence type="ECO:0000259" key="1">
    <source>
        <dbReference type="Pfam" id="PF13304"/>
    </source>
</evidence>
<protein>
    <submittedName>
        <fullName evidence="2">AAA family ATPase</fullName>
    </submittedName>
</protein>
<keyword evidence="3" id="KW-1185">Reference proteome</keyword>
<comment type="caution">
    <text evidence="2">The sequence shown here is derived from an EMBL/GenBank/DDBJ whole genome shotgun (WGS) entry which is preliminary data.</text>
</comment>
<accession>A0ABT7C2D2</accession>
<gene>
    <name evidence="2" type="ORF">PMH09_16735</name>
</gene>
<dbReference type="SUPFAM" id="SSF52540">
    <property type="entry name" value="P-loop containing nucleoside triphosphate hydrolases"/>
    <property type="match status" value="1"/>
</dbReference>
<evidence type="ECO:0000313" key="3">
    <source>
        <dbReference type="Proteomes" id="UP001232992"/>
    </source>
</evidence>
<name>A0ABT7C2D2_9CYAN</name>
<organism evidence="2 3">
    <name type="scientific">Roseofilum casamattae BLCC-M143</name>
    <dbReference type="NCBI Taxonomy" id="3022442"/>
    <lineage>
        <taxon>Bacteria</taxon>
        <taxon>Bacillati</taxon>
        <taxon>Cyanobacteriota</taxon>
        <taxon>Cyanophyceae</taxon>
        <taxon>Desertifilales</taxon>
        <taxon>Desertifilaceae</taxon>
        <taxon>Roseofilum</taxon>
        <taxon>Roseofilum casamattae</taxon>
    </lineage>
</organism>
<dbReference type="PANTHER" id="PTHR43581:SF4">
    <property type="entry name" value="ATP_GTP PHOSPHATASE"/>
    <property type="match status" value="1"/>
</dbReference>
<dbReference type="PANTHER" id="PTHR43581">
    <property type="entry name" value="ATP/GTP PHOSPHATASE"/>
    <property type="match status" value="1"/>
</dbReference>
<dbReference type="Proteomes" id="UP001232992">
    <property type="component" value="Unassembled WGS sequence"/>
</dbReference>
<reference evidence="2 3" key="1">
    <citation type="submission" date="2023-01" db="EMBL/GenBank/DDBJ databases">
        <title>Novel diversity within Roseofilum (Cyanobacteria; Desertifilaceae) from marine benthic mats with descriptions of four novel species.</title>
        <authorList>
            <person name="Wang Y."/>
            <person name="Berthold D.E."/>
            <person name="Hu J."/>
            <person name="Lefler F.W."/>
            <person name="Laughinghouse H.D. IV."/>
        </authorList>
    </citation>
    <scope>NUCLEOTIDE SEQUENCE [LARGE SCALE GENOMIC DNA]</scope>
    <source>
        <strain evidence="2 3">BLCC-M143</strain>
    </source>
</reference>
<dbReference type="InterPro" id="IPR003959">
    <property type="entry name" value="ATPase_AAA_core"/>
</dbReference>
<feature type="domain" description="ATPase AAA-type core" evidence="1">
    <location>
        <begin position="264"/>
        <end position="330"/>
    </location>
</feature>
<dbReference type="InterPro" id="IPR051396">
    <property type="entry name" value="Bact_Antivir_Def_Nuclease"/>
</dbReference>
<dbReference type="RefSeq" id="WP_283759493.1">
    <property type="nucleotide sequence ID" value="NZ_JAQOSQ010000021.1"/>
</dbReference>